<reference evidence="2" key="1">
    <citation type="journal article" date="2015" name="Sci. Rep.">
        <title>Tissue- and time-dependent transcription in Ixodes ricinus salivary glands and midguts when blood feeding on the vertebrate host.</title>
        <authorList>
            <person name="Kotsyfakis M."/>
            <person name="Schwarz A."/>
            <person name="Erhart J."/>
            <person name="Ribeiro J.M."/>
        </authorList>
    </citation>
    <scope>NUCLEOTIDE SEQUENCE</scope>
    <source>
        <tissue evidence="2">Salivary gland and midgut</tissue>
    </source>
</reference>
<evidence type="ECO:0000313" key="2">
    <source>
        <dbReference type="EMBL" id="JAB71829.1"/>
    </source>
</evidence>
<feature type="signal peptide" evidence="1">
    <location>
        <begin position="1"/>
        <end position="22"/>
    </location>
</feature>
<feature type="chain" id="PRO_5004735067" evidence="1">
    <location>
        <begin position="23"/>
        <end position="147"/>
    </location>
</feature>
<dbReference type="AlphaFoldDB" id="V5H4A5"/>
<accession>V5H4A5</accession>
<protein>
    <submittedName>
        <fullName evidence="2">Putative secreted protein</fullName>
    </submittedName>
</protein>
<sequence>MSAMMPTIVFLVFAMLPITCLMETTNVPHGCIKVNFPSFVNTGTATLAKTLGFYCKLFYSKMHLNGTWIGINGQGKICTVCCIRQDAEGNLHYNLTVAPSTYPCPNGKMQLKRKVQYKEKENVKVFTNLKSGTILGHLFVFYIAFGL</sequence>
<name>V5H4A5_IXORI</name>
<keyword evidence="1" id="KW-0732">Signal</keyword>
<dbReference type="EMBL" id="GANP01012639">
    <property type="protein sequence ID" value="JAB71829.1"/>
    <property type="molecule type" value="mRNA"/>
</dbReference>
<organism evidence="2">
    <name type="scientific">Ixodes ricinus</name>
    <name type="common">Common tick</name>
    <name type="synonym">Acarus ricinus</name>
    <dbReference type="NCBI Taxonomy" id="34613"/>
    <lineage>
        <taxon>Eukaryota</taxon>
        <taxon>Metazoa</taxon>
        <taxon>Ecdysozoa</taxon>
        <taxon>Arthropoda</taxon>
        <taxon>Chelicerata</taxon>
        <taxon>Arachnida</taxon>
        <taxon>Acari</taxon>
        <taxon>Parasitiformes</taxon>
        <taxon>Ixodida</taxon>
        <taxon>Ixodoidea</taxon>
        <taxon>Ixodidae</taxon>
        <taxon>Ixodinae</taxon>
        <taxon>Ixodes</taxon>
    </lineage>
</organism>
<proteinExistence type="evidence at transcript level"/>
<evidence type="ECO:0000256" key="1">
    <source>
        <dbReference type="SAM" id="SignalP"/>
    </source>
</evidence>